<comment type="caution">
    <text evidence="1">The sequence shown here is derived from an EMBL/GenBank/DDBJ whole genome shotgun (WGS) entry which is preliminary data.</text>
</comment>
<dbReference type="InterPro" id="IPR038056">
    <property type="entry name" value="YjbR-like_sf"/>
</dbReference>
<proteinExistence type="predicted"/>
<gene>
    <name evidence="1" type="ORF">IDJ75_04065</name>
</gene>
<evidence type="ECO:0000313" key="1">
    <source>
        <dbReference type="EMBL" id="MBD1384443.1"/>
    </source>
</evidence>
<keyword evidence="2" id="KW-1185">Reference proteome</keyword>
<keyword evidence="1" id="KW-0238">DNA-binding</keyword>
<accession>A0ABR7X1G7</accession>
<dbReference type="SUPFAM" id="SSF142906">
    <property type="entry name" value="YjbR-like"/>
    <property type="match status" value="1"/>
</dbReference>
<dbReference type="InterPro" id="IPR058532">
    <property type="entry name" value="YjbR/MT2646/Rv2570-like"/>
</dbReference>
<organism evidence="1 2">
    <name type="scientific">Mucilaginibacter rigui</name>
    <dbReference type="NCBI Taxonomy" id="534635"/>
    <lineage>
        <taxon>Bacteria</taxon>
        <taxon>Pseudomonadati</taxon>
        <taxon>Bacteroidota</taxon>
        <taxon>Sphingobacteriia</taxon>
        <taxon>Sphingobacteriales</taxon>
        <taxon>Sphingobacteriaceae</taxon>
        <taxon>Mucilaginibacter</taxon>
    </lineage>
</organism>
<dbReference type="EMBL" id="JACWMW010000001">
    <property type="protein sequence ID" value="MBD1384443.1"/>
    <property type="molecule type" value="Genomic_DNA"/>
</dbReference>
<sequence length="113" mass="12624">MIDIETLRGIALSLPQATEGPHADKTGFRIGKKLFATVNIKESRATVKLSPANQDIFCTFDSTVIYPVPNKWGKQGWTHVNLQAVHKEMLTEILKVAYCEVAPKRLAELVVFE</sequence>
<dbReference type="Pfam" id="PF04237">
    <property type="entry name" value="YjbR"/>
    <property type="match status" value="1"/>
</dbReference>
<name>A0ABR7X1G7_9SPHI</name>
<dbReference type="Proteomes" id="UP000618754">
    <property type="component" value="Unassembled WGS sequence"/>
</dbReference>
<protein>
    <submittedName>
        <fullName evidence="1">MmcQ/YjbR family DNA-binding protein</fullName>
    </submittedName>
</protein>
<reference evidence="1 2" key="1">
    <citation type="submission" date="2020-09" db="EMBL/GenBank/DDBJ databases">
        <title>Novel species of Mucilaginibacter isolated from a glacier on the Tibetan Plateau.</title>
        <authorList>
            <person name="Liu Q."/>
            <person name="Xin Y.-H."/>
        </authorList>
    </citation>
    <scope>NUCLEOTIDE SEQUENCE [LARGE SCALE GENOMIC DNA]</scope>
    <source>
        <strain evidence="1 2">CGMCC 1.13878</strain>
    </source>
</reference>
<dbReference type="Gene3D" id="3.90.1150.30">
    <property type="match status" value="1"/>
</dbReference>
<evidence type="ECO:0000313" key="2">
    <source>
        <dbReference type="Proteomes" id="UP000618754"/>
    </source>
</evidence>
<dbReference type="GO" id="GO:0003677">
    <property type="term" value="F:DNA binding"/>
    <property type="evidence" value="ECO:0007669"/>
    <property type="project" value="UniProtKB-KW"/>
</dbReference>
<dbReference type="RefSeq" id="WP_191174316.1">
    <property type="nucleotide sequence ID" value="NZ_JACWMW010000001.1"/>
</dbReference>